<dbReference type="Proteomes" id="UP000198828">
    <property type="component" value="Unassembled WGS sequence"/>
</dbReference>
<organism evidence="1 2">
    <name type="scientific">Tepidimicrobium xylanilyticum</name>
    <dbReference type="NCBI Taxonomy" id="1123352"/>
    <lineage>
        <taxon>Bacteria</taxon>
        <taxon>Bacillati</taxon>
        <taxon>Bacillota</taxon>
        <taxon>Tissierellia</taxon>
        <taxon>Tissierellales</taxon>
        <taxon>Tepidimicrobiaceae</taxon>
        <taxon>Tepidimicrobium</taxon>
    </lineage>
</organism>
<name>A0A1H3A9L0_9FIRM</name>
<dbReference type="AlphaFoldDB" id="A0A1H3A9L0"/>
<dbReference type="EMBL" id="FNNG01000008">
    <property type="protein sequence ID" value="SDX25559.1"/>
    <property type="molecule type" value="Genomic_DNA"/>
</dbReference>
<evidence type="ECO:0000313" key="2">
    <source>
        <dbReference type="Proteomes" id="UP000198828"/>
    </source>
</evidence>
<keyword evidence="2" id="KW-1185">Reference proteome</keyword>
<proteinExistence type="predicted"/>
<evidence type="ECO:0000313" key="1">
    <source>
        <dbReference type="EMBL" id="SDX25559.1"/>
    </source>
</evidence>
<dbReference type="RefSeq" id="WP_093753290.1">
    <property type="nucleotide sequence ID" value="NZ_BSYN01000003.1"/>
</dbReference>
<sequence>MYNMLLLMLLLSSYSKKEKKGQNKRESFKKMELNIPYTLEKIELFKKIGPYFPSEYVPLINRALMITEKFIKLYQTMEFLIQSESNYILHSIPVENNQQRLSYIADTIKKELSNEEINRIGVAAETILTLDKFNKLLTIFNSIMSNPEILNTPANMMDFLKPLMEGRNEKEKKQIEDMTKMIEIMKTLNLSKKTNEKEKLE</sequence>
<accession>A0A1H3A9L0</accession>
<reference evidence="1 2" key="1">
    <citation type="submission" date="2016-10" db="EMBL/GenBank/DDBJ databases">
        <authorList>
            <person name="de Groot N.N."/>
        </authorList>
    </citation>
    <scope>NUCLEOTIDE SEQUENCE [LARGE SCALE GENOMIC DNA]</scope>
    <source>
        <strain evidence="1 2">DSM 23310</strain>
    </source>
</reference>
<gene>
    <name evidence="1" type="ORF">SAMN05660923_02007</name>
</gene>
<protein>
    <submittedName>
        <fullName evidence="1">Uncharacterized protein</fullName>
    </submittedName>
</protein>
<dbReference type="OrthoDB" id="1707406at2"/>